<accession>A0ABD3B1J1</accession>
<proteinExistence type="predicted"/>
<dbReference type="Proteomes" id="UP001630127">
    <property type="component" value="Unassembled WGS sequence"/>
</dbReference>
<gene>
    <name evidence="1" type="ORF">ACH5RR_000740</name>
</gene>
<evidence type="ECO:0000313" key="1">
    <source>
        <dbReference type="EMBL" id="KAL3537374.1"/>
    </source>
</evidence>
<sequence>MTSRRNYSSFHRFIKFASLSGNARRMYSSQTYKGNGNGPFASFWEWFRDHRRSVEKSVVFVIIFGSLEMVPCSDRIHLVLSSEHLSNLFPGYTRGRISGNTREKYSLQQARKVFEWRGY</sequence>
<keyword evidence="2" id="KW-1185">Reference proteome</keyword>
<protein>
    <submittedName>
        <fullName evidence="1">Uncharacterized protein</fullName>
    </submittedName>
</protein>
<organism evidence="1 2">
    <name type="scientific">Cinchona calisaya</name>
    <dbReference type="NCBI Taxonomy" id="153742"/>
    <lineage>
        <taxon>Eukaryota</taxon>
        <taxon>Viridiplantae</taxon>
        <taxon>Streptophyta</taxon>
        <taxon>Embryophyta</taxon>
        <taxon>Tracheophyta</taxon>
        <taxon>Spermatophyta</taxon>
        <taxon>Magnoliopsida</taxon>
        <taxon>eudicotyledons</taxon>
        <taxon>Gunneridae</taxon>
        <taxon>Pentapetalae</taxon>
        <taxon>asterids</taxon>
        <taxon>lamiids</taxon>
        <taxon>Gentianales</taxon>
        <taxon>Rubiaceae</taxon>
        <taxon>Cinchonoideae</taxon>
        <taxon>Cinchoneae</taxon>
        <taxon>Cinchona</taxon>
    </lineage>
</organism>
<evidence type="ECO:0000313" key="2">
    <source>
        <dbReference type="Proteomes" id="UP001630127"/>
    </source>
</evidence>
<dbReference type="AlphaFoldDB" id="A0ABD3B1J1"/>
<reference evidence="1 2" key="1">
    <citation type="submission" date="2024-11" db="EMBL/GenBank/DDBJ databases">
        <title>A near-complete genome assembly of Cinchona calisaya.</title>
        <authorList>
            <person name="Lian D.C."/>
            <person name="Zhao X.W."/>
            <person name="Wei L."/>
        </authorList>
    </citation>
    <scope>NUCLEOTIDE SEQUENCE [LARGE SCALE GENOMIC DNA]</scope>
    <source>
        <tissue evidence="1">Nenye</tissue>
    </source>
</reference>
<name>A0ABD3B1J1_9GENT</name>
<dbReference type="EMBL" id="JBJUIK010000001">
    <property type="protein sequence ID" value="KAL3537374.1"/>
    <property type="molecule type" value="Genomic_DNA"/>
</dbReference>
<comment type="caution">
    <text evidence="1">The sequence shown here is derived from an EMBL/GenBank/DDBJ whole genome shotgun (WGS) entry which is preliminary data.</text>
</comment>